<dbReference type="NCBIfam" id="TIGR01509">
    <property type="entry name" value="HAD-SF-IA-v3"/>
    <property type="match status" value="1"/>
</dbReference>
<dbReference type="PANTHER" id="PTHR18901">
    <property type="entry name" value="2-DEOXYGLUCOSE-6-PHOSPHATE PHOSPHATASE 2"/>
    <property type="match status" value="1"/>
</dbReference>
<gene>
    <name evidence="2" type="ORF">Z520_05966</name>
</gene>
<dbReference type="GeneID" id="27711712"/>
<dbReference type="AlphaFoldDB" id="A0A0D2H9V2"/>
<evidence type="ECO:0000256" key="1">
    <source>
        <dbReference type="SAM" id="MobiDB-lite"/>
    </source>
</evidence>
<dbReference type="Pfam" id="PF13419">
    <property type="entry name" value="HAD_2"/>
    <property type="match status" value="1"/>
</dbReference>
<dbReference type="InterPro" id="IPR006439">
    <property type="entry name" value="HAD-SF_hydro_IA"/>
</dbReference>
<name>A0A0D2H9V2_9EURO</name>
<protein>
    <submittedName>
        <fullName evidence="2">Uncharacterized protein</fullName>
    </submittedName>
</protein>
<dbReference type="GO" id="GO:0016791">
    <property type="term" value="F:phosphatase activity"/>
    <property type="evidence" value="ECO:0007669"/>
    <property type="project" value="UniProtKB-ARBA"/>
</dbReference>
<reference evidence="2 3" key="1">
    <citation type="submission" date="2015-01" db="EMBL/GenBank/DDBJ databases">
        <title>The Genome Sequence of Fonsecaea multimorphosa CBS 102226.</title>
        <authorList>
            <consortium name="The Broad Institute Genomics Platform"/>
            <person name="Cuomo C."/>
            <person name="de Hoog S."/>
            <person name="Gorbushina A."/>
            <person name="Stielow B."/>
            <person name="Teixiera M."/>
            <person name="Abouelleil A."/>
            <person name="Chapman S.B."/>
            <person name="Priest M."/>
            <person name="Young S.K."/>
            <person name="Wortman J."/>
            <person name="Nusbaum C."/>
            <person name="Birren B."/>
        </authorList>
    </citation>
    <scope>NUCLEOTIDE SEQUENCE [LARGE SCALE GENOMIC DNA]</scope>
    <source>
        <strain evidence="2 3">CBS 102226</strain>
    </source>
</reference>
<evidence type="ECO:0000313" key="3">
    <source>
        <dbReference type="Proteomes" id="UP000053411"/>
    </source>
</evidence>
<dbReference type="RefSeq" id="XP_016632788.1">
    <property type="nucleotide sequence ID" value="XM_016776469.1"/>
</dbReference>
<dbReference type="PANTHER" id="PTHR18901:SF42">
    <property type="entry name" value="SUPERFAMILY HYDROLASE, PUTATIVE-RELATED"/>
    <property type="match status" value="1"/>
</dbReference>
<dbReference type="InterPro" id="IPR023214">
    <property type="entry name" value="HAD_sf"/>
</dbReference>
<feature type="region of interest" description="Disordered" evidence="1">
    <location>
        <begin position="276"/>
        <end position="295"/>
    </location>
</feature>
<dbReference type="Gene3D" id="1.10.150.240">
    <property type="entry name" value="Putative phosphatase, domain 2"/>
    <property type="match status" value="1"/>
</dbReference>
<sequence length="295" mass="32823">MDGLLLNTEDIYTLCADNVLLKHGRPRLPWSVKAQLMGVPGSSTGDVFHQWAQLPISREQYAREQGEQQKIHFAECEPLPGVEKLLRDLNSARTTAGLPVEIALASSTSKHNYDLKVVRPESKALLELIPKEHRVLGDDPRVRKGRGKPAPDIYLCALQILNSKLSEGSPPIAPEECLVFEDSVPGVEAGRRADMRVVWVPHPGLYAEFRDRKPEVLAGRSGLVKIGDEEQLGEVGDGWAEYLASLENFPYAKFGIEVHSMQDRIEQGWAEVEPGQAWANRAARRPDPQPKSLMK</sequence>
<dbReference type="Proteomes" id="UP000053411">
    <property type="component" value="Unassembled WGS sequence"/>
</dbReference>
<evidence type="ECO:0000313" key="2">
    <source>
        <dbReference type="EMBL" id="KIX98665.1"/>
    </source>
</evidence>
<dbReference type="FunFam" id="1.10.150.240:FF:000001">
    <property type="entry name" value="Haloacid dehalogenase-like hydrolase domain"/>
    <property type="match status" value="1"/>
</dbReference>
<dbReference type="VEuPathDB" id="FungiDB:Z520_05966"/>
<dbReference type="STRING" id="1442371.A0A0D2H9V2"/>
<accession>A0A0D2H9V2</accession>
<keyword evidence="3" id="KW-1185">Reference proteome</keyword>
<proteinExistence type="predicted"/>
<dbReference type="EMBL" id="KN848071">
    <property type="protein sequence ID" value="KIX98665.1"/>
    <property type="molecule type" value="Genomic_DNA"/>
</dbReference>
<dbReference type="SUPFAM" id="SSF56784">
    <property type="entry name" value="HAD-like"/>
    <property type="match status" value="1"/>
</dbReference>
<dbReference type="InterPro" id="IPR041492">
    <property type="entry name" value="HAD_2"/>
</dbReference>
<dbReference type="Gene3D" id="3.40.50.1000">
    <property type="entry name" value="HAD superfamily/HAD-like"/>
    <property type="match status" value="1"/>
</dbReference>
<organism evidence="2 3">
    <name type="scientific">Fonsecaea multimorphosa CBS 102226</name>
    <dbReference type="NCBI Taxonomy" id="1442371"/>
    <lineage>
        <taxon>Eukaryota</taxon>
        <taxon>Fungi</taxon>
        <taxon>Dikarya</taxon>
        <taxon>Ascomycota</taxon>
        <taxon>Pezizomycotina</taxon>
        <taxon>Eurotiomycetes</taxon>
        <taxon>Chaetothyriomycetidae</taxon>
        <taxon>Chaetothyriales</taxon>
        <taxon>Herpotrichiellaceae</taxon>
        <taxon>Fonsecaea</taxon>
    </lineage>
</organism>
<dbReference type="OrthoDB" id="40579at2759"/>
<dbReference type="InterPro" id="IPR023198">
    <property type="entry name" value="PGP-like_dom2"/>
</dbReference>
<dbReference type="InterPro" id="IPR036412">
    <property type="entry name" value="HAD-like_sf"/>
</dbReference>